<dbReference type="Pfam" id="PF19030">
    <property type="entry name" value="TSP1_ADAMTS"/>
    <property type="match status" value="3"/>
</dbReference>
<keyword evidence="3" id="KW-0272">Extracellular matrix</keyword>
<dbReference type="PANTHER" id="PTHR13723:SF200">
    <property type="entry name" value="ADAM METALLOPEPTIDASE WITH THROMBOSPONDIN TYPE 1 MOTIF B, ISOFORM B"/>
    <property type="match status" value="1"/>
</dbReference>
<evidence type="ECO:0000256" key="17">
    <source>
        <dbReference type="SAM" id="SignalP"/>
    </source>
</evidence>
<gene>
    <name evidence="19" type="ORF">P5673_001427</name>
</gene>
<evidence type="ECO:0000256" key="3">
    <source>
        <dbReference type="ARBA" id="ARBA00022530"/>
    </source>
</evidence>
<dbReference type="Pfam" id="PF17771">
    <property type="entry name" value="ADAMTS_CR_2"/>
    <property type="match status" value="1"/>
</dbReference>
<keyword evidence="13 15" id="KW-1015">Disulfide bond</keyword>
<comment type="caution">
    <text evidence="19">The sequence shown here is derived from an EMBL/GenBank/DDBJ whole genome shotgun (WGS) entry which is preliminary data.</text>
</comment>
<dbReference type="InterPro" id="IPR041645">
    <property type="entry name" value="ADAMTS_CR_2"/>
</dbReference>
<proteinExistence type="predicted"/>
<keyword evidence="14" id="KW-0325">Glycoprotein</keyword>
<dbReference type="Proteomes" id="UP001249851">
    <property type="component" value="Unassembled WGS sequence"/>
</dbReference>
<dbReference type="Pfam" id="PF01562">
    <property type="entry name" value="Pep_M12B_propep"/>
    <property type="match status" value="1"/>
</dbReference>
<evidence type="ECO:0000256" key="13">
    <source>
        <dbReference type="ARBA" id="ARBA00023157"/>
    </source>
</evidence>
<dbReference type="Pfam" id="PF01421">
    <property type="entry name" value="Reprolysin"/>
    <property type="match status" value="1"/>
</dbReference>
<evidence type="ECO:0000256" key="9">
    <source>
        <dbReference type="ARBA" id="ARBA00022801"/>
    </source>
</evidence>
<dbReference type="InterPro" id="IPR001590">
    <property type="entry name" value="Peptidase_M12B"/>
</dbReference>
<dbReference type="GO" id="GO:0004222">
    <property type="term" value="F:metalloendopeptidase activity"/>
    <property type="evidence" value="ECO:0007669"/>
    <property type="project" value="InterPro"/>
</dbReference>
<keyword evidence="7 17" id="KW-0732">Signal</keyword>
<dbReference type="GO" id="GO:0030198">
    <property type="term" value="P:extracellular matrix organization"/>
    <property type="evidence" value="ECO:0007669"/>
    <property type="project" value="TreeGrafter"/>
</dbReference>
<dbReference type="InterPro" id="IPR050439">
    <property type="entry name" value="ADAMTS_ADAMTS-like"/>
</dbReference>
<feature type="region of interest" description="Disordered" evidence="16">
    <location>
        <begin position="267"/>
        <end position="286"/>
    </location>
</feature>
<dbReference type="InterPro" id="IPR006586">
    <property type="entry name" value="ADAM_Cys-rich"/>
</dbReference>
<protein>
    <submittedName>
        <fullName evidence="19">A disintegrin and metalloproteinase with thrombospondin motifs 6</fullName>
    </submittedName>
</protein>
<keyword evidence="2" id="KW-0964">Secreted</keyword>
<evidence type="ECO:0000256" key="4">
    <source>
        <dbReference type="ARBA" id="ARBA00022670"/>
    </source>
</evidence>
<keyword evidence="6 15" id="KW-0479">Metal-binding</keyword>
<feature type="signal peptide" evidence="17">
    <location>
        <begin position="1"/>
        <end position="17"/>
    </location>
</feature>
<sequence length="1099" mass="121839">MFMISAISKLLAATIAAQFLLSSINGVISNKLPESKDNQFSKLHHEMTKEEIKQYFGADTHEEGEAQSIQIFTCGRRTQDYRSFQTQSKQLYTASSTINFVLIAPFHIVPEYDVTHPFQVDESGNFVSYELHEHTRRKRNADRPDVFNYKIKAFGLSLHLNLTTPITLFRPGFVVETFYENGSKKLSEPPYTAFFNGHVTSDPNSIVAISNHDGLKGLVNFMGISFFIQPLPNHLTRHNASKDGSRSHLIYKRSLLDKVKSKCDLEGERTKRSLSEEKERKNSFSGETTSYKEKYLEVMVVADHLYLQKFDNDNEATEILLTLIHMVNSMFHDYSIGPIKMTLAVVRISLLHHELSYSDKDKNGPRLSAMQVWINGGNMPMSDVDPQHADHVILVTGDGFGGIASFASVCKHNSYGVCVNNGDLGLGTALIIAHETAHAIGVDHDGSTVDCPDSTFIMSKATPGGKYASRWSPCSRKQIQDFLSGSASRCLDDKPTLNLTSSQNNHYKLPGQLYDGDAQCALQMGPSYRFCKQKQSNCGSLFCTRDGSSCSSNIAPPADGTKCGERQWCIKGECVDDGSPMIDGSWSAWSDYTVCTFSCGGGACPEGKRTHREEQCETKTPGSVPHSTQHINPCSLLCRRGSRVVPFGTVIDGTRCSLNTKIKDVCIEGKCRSVGCDDVLESGVKEDRCKVCNGDGTSCKTVSGNVQNPCVGTCTVLDVPIGATNVTVKEVVEDWNFLGVKDEKDHDVYPVVYTWSTRRNAAGTIVYYKHEKNQDADEVFIPGPTKEHLYVYWSVSQWNKCSQTCAVGIQTRTVECVSTEDNLYLNEAVCGRHSAKPATVQQCNTHTCSPSWYVSGWRPCSKTCGKGVQKRQILCRQQVTRDHINILPDSKCTAPKPNDAVARDCNKIDCPAENVPGEWSACSTSCQAGFKTRTTSCKRLKEDGVLESVPDILCVSAIKPPLQESCNQDVPCPGDRLYEPLGCYADNRINRALPILISNFRKGIDWTDMSKTIDKCAKQTTATDHTLKVFALQFYGECYSGYNGLKTFNKYGAKHYSDTFFKNCWSGVGAINTNFVYKLDVKGMCYIICTDTQICAVEK</sequence>
<comment type="subcellular location">
    <subcellularLocation>
        <location evidence="1">Secreted</location>
        <location evidence="1">Extracellular space</location>
        <location evidence="1">Extracellular matrix</location>
    </subcellularLocation>
</comment>
<keyword evidence="4" id="KW-0645">Protease</keyword>
<feature type="domain" description="Peptidase M12B" evidence="18">
    <location>
        <begin position="294"/>
        <end position="495"/>
    </location>
</feature>
<name>A0AAD9VGI8_ACRCE</name>
<accession>A0AAD9VGI8</accession>
<dbReference type="SUPFAM" id="SSF82895">
    <property type="entry name" value="TSP-1 type 1 repeat"/>
    <property type="match status" value="3"/>
</dbReference>
<evidence type="ECO:0000256" key="7">
    <source>
        <dbReference type="ARBA" id="ARBA00022729"/>
    </source>
</evidence>
<dbReference type="SMART" id="SM00608">
    <property type="entry name" value="ACR"/>
    <property type="match status" value="1"/>
</dbReference>
<dbReference type="GO" id="GO:0046872">
    <property type="term" value="F:metal ion binding"/>
    <property type="evidence" value="ECO:0007669"/>
    <property type="project" value="UniProtKB-KW"/>
</dbReference>
<keyword evidence="5" id="KW-0165">Cleavage on pair of basic residues</keyword>
<dbReference type="PANTHER" id="PTHR13723">
    <property type="entry name" value="ADAMTS A DISINTEGRIN AND METALLOPROTEASE WITH THROMBOSPONDIN MOTIFS PROTEASE"/>
    <property type="match status" value="1"/>
</dbReference>
<evidence type="ECO:0000313" key="19">
    <source>
        <dbReference type="EMBL" id="KAK2573738.1"/>
    </source>
</evidence>
<dbReference type="PROSITE" id="PS50092">
    <property type="entry name" value="TSP1"/>
    <property type="match status" value="3"/>
</dbReference>
<keyword evidence="9" id="KW-0378">Hydrolase</keyword>
<dbReference type="GO" id="GO:0006508">
    <property type="term" value="P:proteolysis"/>
    <property type="evidence" value="ECO:0007669"/>
    <property type="project" value="UniProtKB-KW"/>
</dbReference>
<keyword evidence="20" id="KW-1185">Reference proteome</keyword>
<evidence type="ECO:0000256" key="6">
    <source>
        <dbReference type="ARBA" id="ARBA00022723"/>
    </source>
</evidence>
<dbReference type="Gene3D" id="2.60.120.830">
    <property type="match status" value="1"/>
</dbReference>
<dbReference type="Gene3D" id="2.20.100.10">
    <property type="entry name" value="Thrombospondin type-1 (TSP1) repeat"/>
    <property type="match status" value="2"/>
</dbReference>
<dbReference type="Gene3D" id="3.40.1620.60">
    <property type="match status" value="1"/>
</dbReference>
<dbReference type="EMBL" id="JARQWQ010000002">
    <property type="protein sequence ID" value="KAK2573738.1"/>
    <property type="molecule type" value="Genomic_DNA"/>
</dbReference>
<feature type="binding site" evidence="15">
    <location>
        <position position="444"/>
    </location>
    <ligand>
        <name>Zn(2+)</name>
        <dbReference type="ChEBI" id="CHEBI:29105"/>
        <note>catalytic</note>
    </ligand>
</feature>
<dbReference type="InterPro" id="IPR036383">
    <property type="entry name" value="TSP1_rpt_sf"/>
</dbReference>
<feature type="active site" evidence="15">
    <location>
        <position position="435"/>
    </location>
</feature>
<evidence type="ECO:0000256" key="1">
    <source>
        <dbReference type="ARBA" id="ARBA00004498"/>
    </source>
</evidence>
<evidence type="ECO:0000256" key="15">
    <source>
        <dbReference type="PROSITE-ProRule" id="PRU00276"/>
    </source>
</evidence>
<evidence type="ECO:0000259" key="18">
    <source>
        <dbReference type="PROSITE" id="PS50215"/>
    </source>
</evidence>
<dbReference type="Pfam" id="PF19236">
    <property type="entry name" value="ADAMTS_CR_3"/>
    <property type="match status" value="1"/>
</dbReference>
<feature type="compositionally biased region" description="Basic and acidic residues" evidence="16">
    <location>
        <begin position="267"/>
        <end position="282"/>
    </location>
</feature>
<dbReference type="PROSITE" id="PS50215">
    <property type="entry name" value="ADAM_MEPRO"/>
    <property type="match status" value="1"/>
</dbReference>
<dbReference type="InterPro" id="IPR000884">
    <property type="entry name" value="TSP1_rpt"/>
</dbReference>
<dbReference type="InterPro" id="IPR002870">
    <property type="entry name" value="Peptidase_M12B_N"/>
</dbReference>
<reference evidence="19" key="1">
    <citation type="journal article" date="2023" name="G3 (Bethesda)">
        <title>Whole genome assembly and annotation of the endangered Caribbean coral Acropora cervicornis.</title>
        <authorList>
            <person name="Selwyn J.D."/>
            <person name="Vollmer S.V."/>
        </authorList>
    </citation>
    <scope>NUCLEOTIDE SEQUENCE</scope>
    <source>
        <strain evidence="19">K2</strain>
    </source>
</reference>
<evidence type="ECO:0000256" key="11">
    <source>
        <dbReference type="ARBA" id="ARBA00023049"/>
    </source>
</evidence>
<dbReference type="SMART" id="SM00209">
    <property type="entry name" value="TSP1"/>
    <property type="match status" value="4"/>
</dbReference>
<evidence type="ECO:0000256" key="10">
    <source>
        <dbReference type="ARBA" id="ARBA00022833"/>
    </source>
</evidence>
<feature type="chain" id="PRO_5042012021" evidence="17">
    <location>
        <begin position="18"/>
        <end position="1099"/>
    </location>
</feature>
<dbReference type="AlphaFoldDB" id="A0AAD9VGI8"/>
<keyword evidence="8" id="KW-0677">Repeat</keyword>
<keyword evidence="11 19" id="KW-0482">Metalloprotease</keyword>
<feature type="binding site" evidence="15">
    <location>
        <position position="434"/>
    </location>
    <ligand>
        <name>Zn(2+)</name>
        <dbReference type="ChEBI" id="CHEBI:29105"/>
        <note>catalytic</note>
    </ligand>
</feature>
<organism evidence="19 20">
    <name type="scientific">Acropora cervicornis</name>
    <name type="common">Staghorn coral</name>
    <dbReference type="NCBI Taxonomy" id="6130"/>
    <lineage>
        <taxon>Eukaryota</taxon>
        <taxon>Metazoa</taxon>
        <taxon>Cnidaria</taxon>
        <taxon>Anthozoa</taxon>
        <taxon>Hexacorallia</taxon>
        <taxon>Scleractinia</taxon>
        <taxon>Astrocoeniina</taxon>
        <taxon>Acroporidae</taxon>
        <taxon>Acropora</taxon>
    </lineage>
</organism>
<comment type="caution">
    <text evidence="15">Lacks conserved residue(s) required for the propagation of feature annotation.</text>
</comment>
<dbReference type="Pfam" id="PF05986">
    <property type="entry name" value="ADAMTS_spacer1"/>
    <property type="match status" value="1"/>
</dbReference>
<reference evidence="19" key="2">
    <citation type="journal article" date="2023" name="Science">
        <title>Genomic signatures of disease resistance in endangered staghorn corals.</title>
        <authorList>
            <person name="Vollmer S.V."/>
            <person name="Selwyn J.D."/>
            <person name="Despard B.A."/>
            <person name="Roesel C.L."/>
        </authorList>
    </citation>
    <scope>NUCLEOTIDE SEQUENCE</scope>
    <source>
        <strain evidence="19">K2</strain>
    </source>
</reference>
<dbReference type="GO" id="GO:0031012">
    <property type="term" value="C:extracellular matrix"/>
    <property type="evidence" value="ECO:0007669"/>
    <property type="project" value="TreeGrafter"/>
</dbReference>
<evidence type="ECO:0000256" key="2">
    <source>
        <dbReference type="ARBA" id="ARBA00022525"/>
    </source>
</evidence>
<evidence type="ECO:0000313" key="20">
    <source>
        <dbReference type="Proteomes" id="UP001249851"/>
    </source>
</evidence>
<keyword evidence="12" id="KW-0865">Zymogen</keyword>
<dbReference type="InterPro" id="IPR010294">
    <property type="entry name" value="ADAMTS_spacer1"/>
</dbReference>
<dbReference type="InterPro" id="IPR045371">
    <property type="entry name" value="ADAMTS_CR_3"/>
</dbReference>
<feature type="disulfide bond" evidence="15">
    <location>
        <begin position="410"/>
        <end position="490"/>
    </location>
</feature>
<evidence type="ECO:0000256" key="12">
    <source>
        <dbReference type="ARBA" id="ARBA00023145"/>
    </source>
</evidence>
<dbReference type="InterPro" id="IPR024079">
    <property type="entry name" value="MetalloPept_cat_dom_sf"/>
</dbReference>
<evidence type="ECO:0000256" key="5">
    <source>
        <dbReference type="ARBA" id="ARBA00022685"/>
    </source>
</evidence>
<dbReference type="Gene3D" id="3.40.390.10">
    <property type="entry name" value="Collagenase (Catalytic Domain)"/>
    <property type="match status" value="1"/>
</dbReference>
<dbReference type="SUPFAM" id="SSF55486">
    <property type="entry name" value="Metalloproteases ('zincins'), catalytic domain"/>
    <property type="match status" value="1"/>
</dbReference>
<evidence type="ECO:0000256" key="8">
    <source>
        <dbReference type="ARBA" id="ARBA00022737"/>
    </source>
</evidence>
<feature type="binding site" evidence="15">
    <location>
        <position position="438"/>
    </location>
    <ligand>
        <name>Zn(2+)</name>
        <dbReference type="ChEBI" id="CHEBI:29105"/>
        <note>catalytic</note>
    </ligand>
</feature>
<evidence type="ECO:0000256" key="14">
    <source>
        <dbReference type="ARBA" id="ARBA00023180"/>
    </source>
</evidence>
<keyword evidence="10 15" id="KW-0862">Zinc</keyword>
<evidence type="ECO:0000256" key="16">
    <source>
        <dbReference type="SAM" id="MobiDB-lite"/>
    </source>
</evidence>